<dbReference type="NCBIfam" id="TIGR00065">
    <property type="entry name" value="ftsZ"/>
    <property type="match status" value="1"/>
</dbReference>
<evidence type="ECO:0000256" key="8">
    <source>
        <dbReference type="SAM" id="MobiDB-lite"/>
    </source>
</evidence>
<sequence length="364" mass="38475">MTDLNEESSEPTTESQEEKSEEEILQELISDLKTNILIVGCGGGGNNTLTRLSEEGVEGVEMLAANTDAQHLLSTIAENKMLIGRECARGMGAGSDPVIGQAAADESRSEILEACTDADIVFLTAGLGGGTGTGSLPVFAKLAKQQKALTIAVVTMPFTNEGAKRMENARQGLERLRKVVDTVIVIPNDRLLNDDISQLPLNQAFREADDILAGAIKCMSEITTATGLVNIDFADLRSIMTTESGVAMIGTGEGSGADRASEAVKAALSSPLIEVDIEGASGALVNVTGGSDMSLKEAETVLEEIYSKINKEARIIWGASVDPELDNSIRVMLVVTGVKSEQILGPPSSIEEDLETRYGIDFVQ</sequence>
<feature type="binding site" evidence="5">
    <location>
        <position position="161"/>
    </location>
    <ligand>
        <name>GTP</name>
        <dbReference type="ChEBI" id="CHEBI:37565"/>
    </ligand>
</feature>
<feature type="region of interest" description="Disordered" evidence="8">
    <location>
        <begin position="1"/>
        <end position="22"/>
    </location>
</feature>
<evidence type="ECO:0000256" key="1">
    <source>
        <dbReference type="ARBA" id="ARBA00009690"/>
    </source>
</evidence>
<dbReference type="AlphaFoldDB" id="A0A1J5T0R0"/>
<dbReference type="Pfam" id="PF00091">
    <property type="entry name" value="Tubulin"/>
    <property type="match status" value="1"/>
</dbReference>
<dbReference type="PANTHER" id="PTHR30314:SF3">
    <property type="entry name" value="MITOCHONDRIAL DIVISION PROTEIN FSZA"/>
    <property type="match status" value="1"/>
</dbReference>
<feature type="domain" description="Tubulin/FtsZ GTPase" evidence="9">
    <location>
        <begin position="35"/>
        <end position="227"/>
    </location>
</feature>
<dbReference type="InterPro" id="IPR036525">
    <property type="entry name" value="Tubulin/FtsZ_GTPase_sf"/>
</dbReference>
<feature type="binding site" evidence="5">
    <location>
        <position position="165"/>
    </location>
    <ligand>
        <name>GTP</name>
        <dbReference type="ChEBI" id="CHEBI:37565"/>
    </ligand>
</feature>
<comment type="similarity">
    <text evidence="1 5 7">Belongs to the FtsZ family.</text>
</comment>
<dbReference type="GO" id="GO:0005737">
    <property type="term" value="C:cytoplasm"/>
    <property type="evidence" value="ECO:0007669"/>
    <property type="project" value="UniProtKB-SubCell"/>
</dbReference>
<evidence type="ECO:0000313" key="11">
    <source>
        <dbReference type="EMBL" id="OIR14426.1"/>
    </source>
</evidence>
<evidence type="ECO:0000256" key="5">
    <source>
        <dbReference type="HAMAP-Rule" id="MF_00909"/>
    </source>
</evidence>
<proteinExistence type="inferred from homology"/>
<dbReference type="InterPro" id="IPR008280">
    <property type="entry name" value="Tub_FtsZ_C"/>
</dbReference>
<dbReference type="PRINTS" id="PR00423">
    <property type="entry name" value="CELLDVISFTSZ"/>
</dbReference>
<dbReference type="InterPro" id="IPR003008">
    <property type="entry name" value="Tubulin_FtsZ_GTPase"/>
</dbReference>
<gene>
    <name evidence="5" type="primary">ftsZ</name>
    <name evidence="11" type="ORF">BEU04_03110</name>
</gene>
<keyword evidence="5 7" id="KW-0132">Cell division</keyword>
<evidence type="ECO:0000256" key="7">
    <source>
        <dbReference type="RuleBase" id="RU003360"/>
    </source>
</evidence>
<evidence type="ECO:0000256" key="3">
    <source>
        <dbReference type="ARBA" id="ARBA00023134"/>
    </source>
</evidence>
<comment type="caution">
    <text evidence="11">The sequence shown here is derived from an EMBL/GenBank/DDBJ whole genome shotgun (WGS) entry which is preliminary data.</text>
</comment>
<keyword evidence="5 7" id="KW-0131">Cell cycle</keyword>
<accession>A0A1J5T0R0</accession>
<dbReference type="InterPro" id="IPR020805">
    <property type="entry name" value="Cell_div_FtsZ_CS"/>
</dbReference>
<feature type="domain" description="Tubulin/FtsZ 2-layer sandwich" evidence="10">
    <location>
        <begin position="229"/>
        <end position="347"/>
    </location>
</feature>
<dbReference type="GO" id="GO:0051258">
    <property type="term" value="P:protein polymerization"/>
    <property type="evidence" value="ECO:0007669"/>
    <property type="project" value="UniProtKB-UniRule"/>
</dbReference>
<dbReference type="CDD" id="cd02201">
    <property type="entry name" value="FtsZ_type1"/>
    <property type="match status" value="1"/>
</dbReference>
<protein>
    <recommendedName>
        <fullName evidence="5 6">Cell division protein FtsZ</fullName>
    </recommendedName>
</protein>
<dbReference type="Proteomes" id="UP000183815">
    <property type="component" value="Unassembled WGS sequence"/>
</dbReference>
<evidence type="ECO:0000313" key="12">
    <source>
        <dbReference type="Proteomes" id="UP000183815"/>
    </source>
</evidence>
<name>A0A1J5T0R0_9ARCH</name>
<reference evidence="11 12" key="1">
    <citation type="submission" date="2016-08" db="EMBL/GenBank/DDBJ databases">
        <title>New Insights into Marine Group III Euryarchaeota, from dark to light.</title>
        <authorList>
            <person name="Haro-Moreno J.M."/>
            <person name="Rodriguez-Valera F."/>
            <person name="Lopez-Garcia P."/>
            <person name="Moreira D."/>
            <person name="Martin-Cuadrado A.B."/>
        </authorList>
    </citation>
    <scope>NUCLEOTIDE SEQUENCE [LARGE SCALE GENOMIC DNA]</scope>
    <source>
        <strain evidence="11">CG-Bathy1</strain>
    </source>
</reference>
<feature type="binding site" evidence="5">
    <location>
        <position position="209"/>
    </location>
    <ligand>
        <name>GTP</name>
        <dbReference type="ChEBI" id="CHEBI:37565"/>
    </ligand>
</feature>
<dbReference type="Gene3D" id="3.30.1330.20">
    <property type="entry name" value="Tubulin/FtsZ, C-terminal domain"/>
    <property type="match status" value="1"/>
</dbReference>
<evidence type="ECO:0000259" key="9">
    <source>
        <dbReference type="SMART" id="SM00864"/>
    </source>
</evidence>
<dbReference type="InterPro" id="IPR024757">
    <property type="entry name" value="FtsZ_C"/>
</dbReference>
<keyword evidence="3 5" id="KW-0342">GTP-binding</keyword>
<keyword evidence="2 5" id="KW-0547">Nucleotide-binding</keyword>
<dbReference type="GO" id="GO:0032153">
    <property type="term" value="C:cell division site"/>
    <property type="evidence" value="ECO:0007669"/>
    <property type="project" value="UniProtKB-UniRule"/>
</dbReference>
<comment type="subcellular location">
    <subcellularLocation>
        <location evidence="5">Cytoplasm</location>
    </subcellularLocation>
    <text evidence="5">Assembles at midcell at the inner surface of the cytoplasmic membrane.</text>
</comment>
<dbReference type="SMART" id="SM00865">
    <property type="entry name" value="Tubulin_C"/>
    <property type="match status" value="1"/>
</dbReference>
<dbReference type="EMBL" id="MIYU01000019">
    <property type="protein sequence ID" value="OIR14426.1"/>
    <property type="molecule type" value="Genomic_DNA"/>
</dbReference>
<feature type="binding site" evidence="5">
    <location>
        <begin position="43"/>
        <end position="47"/>
    </location>
    <ligand>
        <name>GTP</name>
        <dbReference type="ChEBI" id="CHEBI:37565"/>
    </ligand>
</feature>
<evidence type="ECO:0000256" key="4">
    <source>
        <dbReference type="ARBA" id="ARBA00023210"/>
    </source>
</evidence>
<evidence type="ECO:0000259" key="10">
    <source>
        <dbReference type="SMART" id="SM00865"/>
    </source>
</evidence>
<dbReference type="InterPro" id="IPR045061">
    <property type="entry name" value="FtsZ/CetZ"/>
</dbReference>
<dbReference type="Pfam" id="PF12327">
    <property type="entry name" value="FtsZ_C"/>
    <property type="match status" value="1"/>
</dbReference>
<dbReference type="SUPFAM" id="SSF52490">
    <property type="entry name" value="Tubulin nucleotide-binding domain-like"/>
    <property type="match status" value="1"/>
</dbReference>
<dbReference type="GO" id="GO:0003924">
    <property type="term" value="F:GTPase activity"/>
    <property type="evidence" value="ECO:0007669"/>
    <property type="project" value="UniProtKB-UniRule"/>
</dbReference>
<dbReference type="FunFam" id="3.40.50.1440:FF:000001">
    <property type="entry name" value="Cell division protein FtsZ"/>
    <property type="match status" value="1"/>
</dbReference>
<feature type="binding site" evidence="5">
    <location>
        <begin position="130"/>
        <end position="132"/>
    </location>
    <ligand>
        <name>GTP</name>
        <dbReference type="ChEBI" id="CHEBI:37565"/>
    </ligand>
</feature>
<dbReference type="SUPFAM" id="SSF55307">
    <property type="entry name" value="Tubulin C-terminal domain-like"/>
    <property type="match status" value="1"/>
</dbReference>
<dbReference type="PANTHER" id="PTHR30314">
    <property type="entry name" value="CELL DIVISION PROTEIN FTSZ-RELATED"/>
    <property type="match status" value="1"/>
</dbReference>
<evidence type="ECO:0000256" key="6">
    <source>
        <dbReference type="NCBIfam" id="TIGR00065"/>
    </source>
</evidence>
<evidence type="ECO:0000256" key="2">
    <source>
        <dbReference type="ARBA" id="ARBA00022741"/>
    </source>
</evidence>
<keyword evidence="4 5" id="KW-0717">Septation</keyword>
<keyword evidence="5" id="KW-0963">Cytoplasm</keyword>
<dbReference type="GO" id="GO:0005525">
    <property type="term" value="F:GTP binding"/>
    <property type="evidence" value="ECO:0007669"/>
    <property type="project" value="UniProtKB-UniRule"/>
</dbReference>
<dbReference type="Gene3D" id="3.40.50.1440">
    <property type="entry name" value="Tubulin/FtsZ, GTPase domain"/>
    <property type="match status" value="1"/>
</dbReference>
<dbReference type="SMART" id="SM00864">
    <property type="entry name" value="Tubulin"/>
    <property type="match status" value="1"/>
</dbReference>
<dbReference type="InterPro" id="IPR018316">
    <property type="entry name" value="Tubulin/FtsZ_2-layer-sand-dom"/>
</dbReference>
<comment type="function">
    <text evidence="5">Essential cell division protein that forms a contractile ring structure (Z ring) at the future cell division site. The regulation of the ring assembly controls the timing and the location of cell division. One of the functions of the FtsZ ring is to recruit other cell division proteins to the septum to produce a new cell wall between the dividing cells. Binds GTP and shows GTPase activity.</text>
</comment>
<comment type="subunit">
    <text evidence="5">Homodimer. Polymerizes to form a dynamic ring structure in a strictly GTP-dependent manner. Interacts directly with several other division proteins.</text>
</comment>
<dbReference type="HAMAP" id="MF_00909">
    <property type="entry name" value="FtsZ"/>
    <property type="match status" value="1"/>
</dbReference>
<dbReference type="InterPro" id="IPR037103">
    <property type="entry name" value="Tubulin/FtsZ-like_C"/>
</dbReference>
<organism evidence="11 12">
    <name type="scientific">Marine Group III euryarchaeote CG-Bathy1</name>
    <dbReference type="NCBI Taxonomy" id="1889001"/>
    <lineage>
        <taxon>Archaea</taxon>
        <taxon>Methanobacteriati</taxon>
        <taxon>Thermoplasmatota</taxon>
        <taxon>Thermoplasmata</taxon>
        <taxon>Candidatus Thermoprofundales</taxon>
    </lineage>
</organism>
<dbReference type="InterPro" id="IPR000158">
    <property type="entry name" value="Cell_div_FtsZ"/>
</dbReference>
<dbReference type="PROSITE" id="PS01134">
    <property type="entry name" value="FTSZ_1"/>
    <property type="match status" value="1"/>
</dbReference>
<dbReference type="GO" id="GO:0043093">
    <property type="term" value="P:FtsZ-dependent cytokinesis"/>
    <property type="evidence" value="ECO:0007669"/>
    <property type="project" value="UniProtKB-UniRule"/>
</dbReference>